<proteinExistence type="predicted"/>
<dbReference type="AlphaFoldDB" id="A0A7W6AJN3"/>
<evidence type="ECO:0000256" key="1">
    <source>
        <dbReference type="SAM" id="Phobius"/>
    </source>
</evidence>
<organism evidence="2 3">
    <name type="scientific">Methylobacterium brachythecii</name>
    <dbReference type="NCBI Taxonomy" id="1176177"/>
    <lineage>
        <taxon>Bacteria</taxon>
        <taxon>Pseudomonadati</taxon>
        <taxon>Pseudomonadota</taxon>
        <taxon>Alphaproteobacteria</taxon>
        <taxon>Hyphomicrobiales</taxon>
        <taxon>Methylobacteriaceae</taxon>
        <taxon>Methylobacterium</taxon>
    </lineage>
</organism>
<reference evidence="2 3" key="1">
    <citation type="submission" date="2020-08" db="EMBL/GenBank/DDBJ databases">
        <title>Genomic Encyclopedia of Type Strains, Phase IV (KMG-IV): sequencing the most valuable type-strain genomes for metagenomic binning, comparative biology and taxonomic classification.</title>
        <authorList>
            <person name="Goeker M."/>
        </authorList>
    </citation>
    <scope>NUCLEOTIDE SEQUENCE [LARGE SCALE GENOMIC DNA]</scope>
    <source>
        <strain evidence="2 3">DSM 24105</strain>
    </source>
</reference>
<comment type="caution">
    <text evidence="2">The sequence shown here is derived from an EMBL/GenBank/DDBJ whole genome shotgun (WGS) entry which is preliminary data.</text>
</comment>
<dbReference type="EMBL" id="JACIDN010000008">
    <property type="protein sequence ID" value="MBB3904628.1"/>
    <property type="molecule type" value="Genomic_DNA"/>
</dbReference>
<accession>A0A7W6AJN3</accession>
<keyword evidence="1" id="KW-1133">Transmembrane helix</keyword>
<dbReference type="Proteomes" id="UP000517759">
    <property type="component" value="Unassembled WGS sequence"/>
</dbReference>
<feature type="transmembrane region" description="Helical" evidence="1">
    <location>
        <begin position="6"/>
        <end position="27"/>
    </location>
</feature>
<keyword evidence="1" id="KW-0812">Transmembrane</keyword>
<name>A0A7W6AJN3_9HYPH</name>
<keyword evidence="1" id="KW-0472">Membrane</keyword>
<evidence type="ECO:0000313" key="2">
    <source>
        <dbReference type="EMBL" id="MBB3904628.1"/>
    </source>
</evidence>
<protein>
    <submittedName>
        <fullName evidence="2">Uncharacterized protein</fullName>
    </submittedName>
</protein>
<sequence length="30" mass="3274">MEMLPLGFAPLSLMAAALAYSGLMIFAMRR</sequence>
<gene>
    <name evidence="2" type="ORF">GGR33_004151</name>
</gene>
<evidence type="ECO:0000313" key="3">
    <source>
        <dbReference type="Proteomes" id="UP000517759"/>
    </source>
</evidence>